<evidence type="ECO:0000256" key="6">
    <source>
        <dbReference type="ARBA" id="ARBA00023125"/>
    </source>
</evidence>
<dbReference type="GO" id="GO:0008270">
    <property type="term" value="F:zinc ion binding"/>
    <property type="evidence" value="ECO:0007669"/>
    <property type="project" value="UniProtKB-KW"/>
</dbReference>
<evidence type="ECO:0000313" key="12">
    <source>
        <dbReference type="Proteomes" id="UP000327013"/>
    </source>
</evidence>
<accession>A0A5N6RDW7</accession>
<gene>
    <name evidence="11" type="ORF">FH972_014667</name>
</gene>
<evidence type="ECO:0000256" key="9">
    <source>
        <dbReference type="SAM" id="MobiDB-lite"/>
    </source>
</evidence>
<dbReference type="EMBL" id="CM017326">
    <property type="protein sequence ID" value="KAE8075990.1"/>
    <property type="molecule type" value="Genomic_DNA"/>
</dbReference>
<evidence type="ECO:0000256" key="2">
    <source>
        <dbReference type="ARBA" id="ARBA00022737"/>
    </source>
</evidence>
<keyword evidence="12" id="KW-1185">Reference proteome</keyword>
<feature type="region of interest" description="Disordered" evidence="9">
    <location>
        <begin position="20"/>
        <end position="40"/>
    </location>
</feature>
<dbReference type="OrthoDB" id="6354171at2759"/>
<evidence type="ECO:0000313" key="11">
    <source>
        <dbReference type="EMBL" id="KAE8075990.1"/>
    </source>
</evidence>
<dbReference type="Pfam" id="PF00096">
    <property type="entry name" value="zf-C2H2"/>
    <property type="match status" value="1"/>
</dbReference>
<dbReference type="Pfam" id="PF22995">
    <property type="entry name" value="C2CH-3rd_BIRD-IDD"/>
    <property type="match status" value="1"/>
</dbReference>
<dbReference type="Proteomes" id="UP000327013">
    <property type="component" value="Chromosome 6"/>
</dbReference>
<organism evidence="11 12">
    <name type="scientific">Carpinus fangiana</name>
    <dbReference type="NCBI Taxonomy" id="176857"/>
    <lineage>
        <taxon>Eukaryota</taxon>
        <taxon>Viridiplantae</taxon>
        <taxon>Streptophyta</taxon>
        <taxon>Embryophyta</taxon>
        <taxon>Tracheophyta</taxon>
        <taxon>Spermatophyta</taxon>
        <taxon>Magnoliopsida</taxon>
        <taxon>eudicotyledons</taxon>
        <taxon>Gunneridae</taxon>
        <taxon>Pentapetalae</taxon>
        <taxon>rosids</taxon>
        <taxon>fabids</taxon>
        <taxon>Fagales</taxon>
        <taxon>Betulaceae</taxon>
        <taxon>Carpinus</taxon>
    </lineage>
</organism>
<dbReference type="GO" id="GO:0003677">
    <property type="term" value="F:DNA binding"/>
    <property type="evidence" value="ECO:0007669"/>
    <property type="project" value="UniProtKB-KW"/>
</dbReference>
<reference evidence="11 12" key="1">
    <citation type="submission" date="2019-06" db="EMBL/GenBank/DDBJ databases">
        <title>A chromosomal-level reference genome of Carpinus fangiana (Coryloideae, Betulaceae).</title>
        <authorList>
            <person name="Yang X."/>
            <person name="Wang Z."/>
            <person name="Zhang L."/>
            <person name="Hao G."/>
            <person name="Liu J."/>
            <person name="Yang Y."/>
        </authorList>
    </citation>
    <scope>NUCLEOTIDE SEQUENCE [LARGE SCALE GENOMIC DNA]</scope>
    <source>
        <strain evidence="11">Cfa_2016G</strain>
        <tissue evidence="11">Leaf</tissue>
    </source>
</reference>
<keyword evidence="6" id="KW-0238">DNA-binding</keyword>
<dbReference type="Gene3D" id="3.30.160.60">
    <property type="entry name" value="Classic Zinc Finger"/>
    <property type="match status" value="2"/>
</dbReference>
<keyword evidence="7" id="KW-0804">Transcription</keyword>
<name>A0A5N6RDW7_9ROSI</name>
<dbReference type="Pfam" id="PF22992">
    <property type="entry name" value="C2CH-4th_BIRD-IDD"/>
    <property type="match status" value="1"/>
</dbReference>
<dbReference type="PANTHER" id="PTHR10593">
    <property type="entry name" value="SERINE/THREONINE-PROTEIN KINASE RIO"/>
    <property type="match status" value="1"/>
</dbReference>
<evidence type="ECO:0000256" key="4">
    <source>
        <dbReference type="ARBA" id="ARBA00022833"/>
    </source>
</evidence>
<dbReference type="FunFam" id="3.30.160.60:FF:000131">
    <property type="entry name" value="protein indeterminate-domain 5, chloroplastic-like"/>
    <property type="match status" value="1"/>
</dbReference>
<evidence type="ECO:0000256" key="8">
    <source>
        <dbReference type="PROSITE-ProRule" id="PRU00042"/>
    </source>
</evidence>
<keyword evidence="1" id="KW-0479">Metal-binding</keyword>
<dbReference type="InterPro" id="IPR055185">
    <property type="entry name" value="C2CH-4th_BIRD-IDD"/>
</dbReference>
<dbReference type="PANTHER" id="PTHR10593:SF148">
    <property type="entry name" value="ZINC FINGER PROTEIN MAGPIE"/>
    <property type="match status" value="1"/>
</dbReference>
<dbReference type="PROSITE" id="PS50157">
    <property type="entry name" value="ZINC_FINGER_C2H2_2"/>
    <property type="match status" value="1"/>
</dbReference>
<dbReference type="SMART" id="SM00355">
    <property type="entry name" value="ZnF_C2H2"/>
    <property type="match status" value="3"/>
</dbReference>
<feature type="domain" description="C2H2-type" evidence="10">
    <location>
        <begin position="58"/>
        <end position="80"/>
    </location>
</feature>
<dbReference type="InterPro" id="IPR036236">
    <property type="entry name" value="Znf_C2H2_sf"/>
</dbReference>
<evidence type="ECO:0000256" key="7">
    <source>
        <dbReference type="ARBA" id="ARBA00023163"/>
    </source>
</evidence>
<dbReference type="InterPro" id="IPR013087">
    <property type="entry name" value="Znf_C2H2_type"/>
</dbReference>
<keyword evidence="3 8" id="KW-0863">Zinc-finger</keyword>
<dbReference type="InterPro" id="IPR055187">
    <property type="entry name" value="C2CH-3rd_BIRD-IDD"/>
</dbReference>
<dbReference type="PROSITE" id="PS00028">
    <property type="entry name" value="ZINC_FINGER_C2H2_1"/>
    <property type="match status" value="1"/>
</dbReference>
<dbReference type="GO" id="GO:0005634">
    <property type="term" value="C:nucleus"/>
    <property type="evidence" value="ECO:0007669"/>
    <property type="project" value="TreeGrafter"/>
</dbReference>
<proteinExistence type="predicted"/>
<keyword evidence="5" id="KW-0805">Transcription regulation</keyword>
<dbReference type="GO" id="GO:0003700">
    <property type="term" value="F:DNA-binding transcription factor activity"/>
    <property type="evidence" value="ECO:0007669"/>
    <property type="project" value="TreeGrafter"/>
</dbReference>
<dbReference type="SUPFAM" id="SSF57667">
    <property type="entry name" value="beta-beta-alpha zinc fingers"/>
    <property type="match status" value="1"/>
</dbReference>
<evidence type="ECO:0000259" key="10">
    <source>
        <dbReference type="PROSITE" id="PS50157"/>
    </source>
</evidence>
<dbReference type="Pfam" id="PF22996">
    <property type="entry name" value="C2H2-2nd_BIRD-IDD"/>
    <property type="match status" value="1"/>
</dbReference>
<dbReference type="FunFam" id="3.30.160.60:FF:000554">
    <property type="entry name" value="protein indeterminate-domain 12-like"/>
    <property type="match status" value="1"/>
</dbReference>
<sequence length="423" mass="46450">MLGKMAEEILPNGFVENSISGSINPPLPKKKRNLPGTPDPEAEVIALSPKTLMATNRFLCEICGKGFQRDQNLQLHRRGHNLPWKLKQRSSKEPRKRVYVCPEKSCVHSHPSRALGDLTGIKKHFCRKHGEKKWKCEKCSKRYAVQSDWKAHSKTCGTREYKCDCGTIFSRRDSFITHRAFCDALAEETARVNAVSSINNVVAAGNMNYHFIGPTMAQNFTSIFKPISCNDDTVNPTTSQGLPLWMSQGIFQGHEGIFGDPLISCSNNPPPSDYHQQNWVFGAKLSSSNAQRDVKEAVGGTQHLSVPSLYSTQHQPHQTPSANMSATALLQKAAQIGATSTDPSFLGSFGLKCNDGQVLYGSNTTLSSLGNDVENSADDVLQIHPAKRRHIQSEQDGGGGQTRDFLGVGVQPVCHPPSINGWI</sequence>
<keyword evidence="2" id="KW-0677">Repeat</keyword>
<evidence type="ECO:0000256" key="5">
    <source>
        <dbReference type="ARBA" id="ARBA00023015"/>
    </source>
</evidence>
<protein>
    <recommendedName>
        <fullName evidence="10">C2H2-type domain-containing protein</fullName>
    </recommendedName>
</protein>
<dbReference type="AlphaFoldDB" id="A0A5N6RDW7"/>
<dbReference type="InterPro" id="IPR031140">
    <property type="entry name" value="IDD1-16"/>
</dbReference>
<keyword evidence="4" id="KW-0862">Zinc</keyword>
<evidence type="ECO:0000256" key="1">
    <source>
        <dbReference type="ARBA" id="ARBA00022723"/>
    </source>
</evidence>
<dbReference type="InterPro" id="IPR055186">
    <property type="entry name" value="C2H2-2nd_BIRD-IDD"/>
</dbReference>
<evidence type="ECO:0000256" key="3">
    <source>
        <dbReference type="ARBA" id="ARBA00022771"/>
    </source>
</evidence>